<reference evidence="2" key="1">
    <citation type="submission" date="2017-01" db="EMBL/GenBank/DDBJ databases">
        <authorList>
            <person name="Varghese N."/>
            <person name="Submissions S."/>
        </authorList>
    </citation>
    <scope>NUCLEOTIDE SEQUENCE [LARGE SCALE GENOMIC DNA]</scope>
    <source>
        <strain evidence="2">DSM 23127</strain>
    </source>
</reference>
<keyword evidence="2" id="KW-1185">Reference proteome</keyword>
<evidence type="ECO:0000313" key="2">
    <source>
        <dbReference type="Proteomes" id="UP000187608"/>
    </source>
</evidence>
<gene>
    <name evidence="1" type="ORF">SAMN05421687_11621</name>
</gene>
<dbReference type="EMBL" id="FTOC01000016">
    <property type="protein sequence ID" value="SIS64072.1"/>
    <property type="molecule type" value="Genomic_DNA"/>
</dbReference>
<sequence>MLTSKKTIKEETESMDLFHSTQVVIEEALQHLG</sequence>
<evidence type="ECO:0000313" key="1">
    <source>
        <dbReference type="EMBL" id="SIS64072.1"/>
    </source>
</evidence>
<dbReference type="Gene3D" id="1.10.8.1210">
    <property type="match status" value="1"/>
</dbReference>
<organism evidence="1 2">
    <name type="scientific">Salimicrobium flavidum</name>
    <dbReference type="NCBI Taxonomy" id="570947"/>
    <lineage>
        <taxon>Bacteria</taxon>
        <taxon>Bacillati</taxon>
        <taxon>Bacillota</taxon>
        <taxon>Bacilli</taxon>
        <taxon>Bacillales</taxon>
        <taxon>Bacillaceae</taxon>
        <taxon>Salimicrobium</taxon>
    </lineage>
</organism>
<protein>
    <submittedName>
        <fullName evidence="1">Uncharacterized protein</fullName>
    </submittedName>
</protein>
<accession>A0A1N7KR05</accession>
<dbReference type="Proteomes" id="UP000187608">
    <property type="component" value="Unassembled WGS sequence"/>
</dbReference>
<name>A0A1N7KR05_9BACI</name>
<dbReference type="AlphaFoldDB" id="A0A1N7KR05"/>
<proteinExistence type="predicted"/>